<proteinExistence type="predicted"/>
<evidence type="ECO:0000313" key="2">
    <source>
        <dbReference type="EMBL" id="KAI1706941.1"/>
    </source>
</evidence>
<sequence length="222" mass="24399">MLKSSLVAAQNDGGVPRDHFSRPGHATRAKRARDSRLKRESRIKVRECSKQTASCARHTRAPGARATPKSRPRTPLPKRGSCARRTRVSRARRSRKEDKRLARAKQACRGARDAHNARAPSRCLVRKSGVSKARFARRARVRGARPGRSYASTTHSSLTPLRCLHPGGQPYKCTLLLGHTGQRDDSSWAIPARGITALGPYGPEGCLLLGHTGQMDGKPVHR</sequence>
<accession>A0AAD4MWK4</accession>
<protein>
    <submittedName>
        <fullName evidence="2">Uncharacterized protein</fullName>
    </submittedName>
</protein>
<comment type="caution">
    <text evidence="2">The sequence shown here is derived from an EMBL/GenBank/DDBJ whole genome shotgun (WGS) entry which is preliminary data.</text>
</comment>
<dbReference type="AlphaFoldDB" id="A0AAD4MWK4"/>
<keyword evidence="3" id="KW-1185">Reference proteome</keyword>
<dbReference type="Proteomes" id="UP001201812">
    <property type="component" value="Unassembled WGS sequence"/>
</dbReference>
<name>A0AAD4MWK4_9BILA</name>
<feature type="compositionally biased region" description="Basic residues" evidence="1">
    <location>
        <begin position="81"/>
        <end position="94"/>
    </location>
</feature>
<evidence type="ECO:0000313" key="3">
    <source>
        <dbReference type="Proteomes" id="UP001201812"/>
    </source>
</evidence>
<gene>
    <name evidence="2" type="ORF">DdX_12725</name>
</gene>
<evidence type="ECO:0000256" key="1">
    <source>
        <dbReference type="SAM" id="MobiDB-lite"/>
    </source>
</evidence>
<organism evidence="2 3">
    <name type="scientific">Ditylenchus destructor</name>
    <dbReference type="NCBI Taxonomy" id="166010"/>
    <lineage>
        <taxon>Eukaryota</taxon>
        <taxon>Metazoa</taxon>
        <taxon>Ecdysozoa</taxon>
        <taxon>Nematoda</taxon>
        <taxon>Chromadorea</taxon>
        <taxon>Rhabditida</taxon>
        <taxon>Tylenchina</taxon>
        <taxon>Tylenchomorpha</taxon>
        <taxon>Sphaerularioidea</taxon>
        <taxon>Anguinidae</taxon>
        <taxon>Anguininae</taxon>
        <taxon>Ditylenchus</taxon>
    </lineage>
</organism>
<feature type="region of interest" description="Disordered" evidence="1">
    <location>
        <begin position="1"/>
        <end position="120"/>
    </location>
</feature>
<reference evidence="2" key="1">
    <citation type="submission" date="2022-01" db="EMBL/GenBank/DDBJ databases">
        <title>Genome Sequence Resource for Two Populations of Ditylenchus destructor, the Migratory Endoparasitic Phytonematode.</title>
        <authorList>
            <person name="Zhang H."/>
            <person name="Lin R."/>
            <person name="Xie B."/>
        </authorList>
    </citation>
    <scope>NUCLEOTIDE SEQUENCE</scope>
    <source>
        <strain evidence="2">BazhouSP</strain>
    </source>
</reference>
<dbReference type="EMBL" id="JAKKPZ010000044">
    <property type="protein sequence ID" value="KAI1706941.1"/>
    <property type="molecule type" value="Genomic_DNA"/>
</dbReference>
<feature type="compositionally biased region" description="Basic and acidic residues" evidence="1">
    <location>
        <begin position="32"/>
        <end position="49"/>
    </location>
</feature>